<dbReference type="EC" id="2.7.7.65" evidence="1"/>
<dbReference type="Pfam" id="PF13424">
    <property type="entry name" value="TPR_12"/>
    <property type="match status" value="2"/>
</dbReference>
<dbReference type="FunFam" id="3.30.70.270:FF:000001">
    <property type="entry name" value="Diguanylate cyclase domain protein"/>
    <property type="match status" value="1"/>
</dbReference>
<dbReference type="CDD" id="cd01949">
    <property type="entry name" value="GGDEF"/>
    <property type="match status" value="1"/>
</dbReference>
<dbReference type="RefSeq" id="WP_012500592.1">
    <property type="nucleotide sequence ID" value="NC_011026.1"/>
</dbReference>
<evidence type="ECO:0000256" key="1">
    <source>
        <dbReference type="ARBA" id="ARBA00012528"/>
    </source>
</evidence>
<comment type="catalytic activity">
    <reaction evidence="2">
        <text>2 GTP = 3',3'-c-di-GMP + 2 diphosphate</text>
        <dbReference type="Rhea" id="RHEA:24898"/>
        <dbReference type="ChEBI" id="CHEBI:33019"/>
        <dbReference type="ChEBI" id="CHEBI:37565"/>
        <dbReference type="ChEBI" id="CHEBI:58805"/>
        <dbReference type="EC" id="2.7.7.65"/>
    </reaction>
</comment>
<gene>
    <name evidence="6" type="ordered locus">Ctha_2057</name>
</gene>
<feature type="domain" description="GGDEF" evidence="5">
    <location>
        <begin position="475"/>
        <end position="604"/>
    </location>
</feature>
<dbReference type="PROSITE" id="PS50887">
    <property type="entry name" value="GGDEF"/>
    <property type="match status" value="1"/>
</dbReference>
<dbReference type="PANTHER" id="PTHR45138">
    <property type="entry name" value="REGULATORY COMPONENTS OF SENSORY TRANSDUCTION SYSTEM"/>
    <property type="match status" value="1"/>
</dbReference>
<keyword evidence="4" id="KW-0175">Coiled coil</keyword>
<dbReference type="InterPro" id="IPR000160">
    <property type="entry name" value="GGDEF_dom"/>
</dbReference>
<feature type="repeat" description="TPR" evidence="3">
    <location>
        <begin position="178"/>
        <end position="211"/>
    </location>
</feature>
<dbReference type="GO" id="GO:0004674">
    <property type="term" value="F:protein serine/threonine kinase activity"/>
    <property type="evidence" value="ECO:0007669"/>
    <property type="project" value="UniProtKB-KW"/>
</dbReference>
<reference evidence="6 7" key="1">
    <citation type="submission" date="2008-06" db="EMBL/GenBank/DDBJ databases">
        <title>Complete sequence of Chloroherpeton thalassium ATCC 35110.</title>
        <authorList>
            <consortium name="US DOE Joint Genome Institute"/>
            <person name="Lucas S."/>
            <person name="Copeland A."/>
            <person name="Lapidus A."/>
            <person name="Glavina del Rio T."/>
            <person name="Dalin E."/>
            <person name="Tice H."/>
            <person name="Bruce D."/>
            <person name="Goodwin L."/>
            <person name="Pitluck S."/>
            <person name="Schmutz J."/>
            <person name="Larimer F."/>
            <person name="Land M."/>
            <person name="Hauser L."/>
            <person name="Kyrpides N."/>
            <person name="Mikhailova N."/>
            <person name="Liu Z."/>
            <person name="Li T."/>
            <person name="Zhao F."/>
            <person name="Overmann J."/>
            <person name="Bryant D.A."/>
            <person name="Richardson P."/>
        </authorList>
    </citation>
    <scope>NUCLEOTIDE SEQUENCE [LARGE SCALE GENOMIC DNA]</scope>
    <source>
        <strain evidence="7">ATCC 35110 / GB-78</strain>
    </source>
</reference>
<dbReference type="SUPFAM" id="SSF48452">
    <property type="entry name" value="TPR-like"/>
    <property type="match status" value="2"/>
</dbReference>
<feature type="coiled-coil region" evidence="4">
    <location>
        <begin position="389"/>
        <end position="451"/>
    </location>
</feature>
<dbReference type="Gene3D" id="1.25.40.10">
    <property type="entry name" value="Tetratricopeptide repeat domain"/>
    <property type="match status" value="2"/>
</dbReference>
<name>B3QV08_CHLT3</name>
<dbReference type="PROSITE" id="PS50005">
    <property type="entry name" value="TPR"/>
    <property type="match status" value="2"/>
</dbReference>
<sequence length="604" mass="70063">MLEQLSSKLQSASDDQEKADILNQASWEVKHTDLKYSFALSEEAARLSRTSSYKPGLAYSLRNQGYFYLLEGNAELALINLLEALRLFREINDKAGWVSTLDHIGSVYFKLTGYDNALYHYLESLKIREELNDQIGQVISLNHIATVYEHLGYYDQALNYYLKSLIINEHIGDKNNQINSLNNIGRIYELQGDYEHGINYYQKSLALAKSTQNRKAEADTLSRIGLASEKMEDFETALKLHEESLKIRIEIQDRHGEAISLNNIGNIFEKTSNYLRALTYYFKGWQLFENLGDKFGEAKTLLGIGSMFIKRNEGFKAPKYLYKALSISTEIDAKTLAFQVYLALSISYKQMMNFEKALEFHEKFHEEEKEVLNEQAKEKTKSLVIQFEVDRTQKEAEIYQLKNVELRQAYDEMKKLNESLEKANQQKSELLEKLREQAEALDRQAREDALTKLANRRHFDQRFAEEFERAERYGHHLTMVISDIDFFKKINDKYSHQIGDEVLKQMAKIFTSSCRSVDLVARYGGEEFVFLFPETPLEKGAMACEKIRKNVESFDWSSIAKGLKVTISLGLCENKMVEKREEMVTKADEKLYEAKNNGRNQVRY</sequence>
<evidence type="ECO:0000259" key="5">
    <source>
        <dbReference type="PROSITE" id="PS50887"/>
    </source>
</evidence>
<dbReference type="PANTHER" id="PTHR45138:SF9">
    <property type="entry name" value="DIGUANYLATE CYCLASE DGCM-RELATED"/>
    <property type="match status" value="1"/>
</dbReference>
<dbReference type="AlphaFoldDB" id="B3QV08"/>
<dbReference type="InterPro" id="IPR050469">
    <property type="entry name" value="Diguanylate_Cyclase"/>
</dbReference>
<dbReference type="Pfam" id="PF00990">
    <property type="entry name" value="GGDEF"/>
    <property type="match status" value="1"/>
</dbReference>
<keyword evidence="3" id="KW-0802">TPR repeat</keyword>
<evidence type="ECO:0000313" key="7">
    <source>
        <dbReference type="Proteomes" id="UP000001208"/>
    </source>
</evidence>
<dbReference type="Gene3D" id="3.30.70.270">
    <property type="match status" value="1"/>
</dbReference>
<dbReference type="InterPro" id="IPR029787">
    <property type="entry name" value="Nucleotide_cyclase"/>
</dbReference>
<evidence type="ECO:0000256" key="2">
    <source>
        <dbReference type="ARBA" id="ARBA00034247"/>
    </source>
</evidence>
<dbReference type="SMART" id="SM00267">
    <property type="entry name" value="GGDEF"/>
    <property type="match status" value="1"/>
</dbReference>
<keyword evidence="6" id="KW-0418">Kinase</keyword>
<dbReference type="NCBIfam" id="TIGR00254">
    <property type="entry name" value="GGDEF"/>
    <property type="match status" value="1"/>
</dbReference>
<dbReference type="Proteomes" id="UP000001208">
    <property type="component" value="Chromosome"/>
</dbReference>
<feature type="repeat" description="TPR" evidence="3">
    <location>
        <begin position="98"/>
        <end position="131"/>
    </location>
</feature>
<dbReference type="SMART" id="SM00028">
    <property type="entry name" value="TPR"/>
    <property type="match status" value="8"/>
</dbReference>
<accession>B3QV08</accession>
<dbReference type="EMBL" id="CP001100">
    <property type="protein sequence ID" value="ACF14509.1"/>
    <property type="molecule type" value="Genomic_DNA"/>
</dbReference>
<evidence type="ECO:0000256" key="3">
    <source>
        <dbReference type="PROSITE-ProRule" id="PRU00339"/>
    </source>
</evidence>
<dbReference type="HOGENOM" id="CLU_022176_3_0_10"/>
<dbReference type="eggNOG" id="COG0457">
    <property type="taxonomic scope" value="Bacteria"/>
</dbReference>
<dbReference type="GO" id="GO:0052621">
    <property type="term" value="F:diguanylate cyclase activity"/>
    <property type="evidence" value="ECO:0007669"/>
    <property type="project" value="UniProtKB-EC"/>
</dbReference>
<evidence type="ECO:0000313" key="6">
    <source>
        <dbReference type="EMBL" id="ACF14509.1"/>
    </source>
</evidence>
<dbReference type="STRING" id="517418.Ctha_2057"/>
<organism evidence="6 7">
    <name type="scientific">Chloroherpeton thalassium (strain ATCC 35110 / GB-78)</name>
    <dbReference type="NCBI Taxonomy" id="517418"/>
    <lineage>
        <taxon>Bacteria</taxon>
        <taxon>Pseudomonadati</taxon>
        <taxon>Chlorobiota</taxon>
        <taxon>Chlorobiia</taxon>
        <taxon>Chlorobiales</taxon>
        <taxon>Chloroherpetonaceae</taxon>
        <taxon>Chloroherpeton</taxon>
    </lineage>
</organism>
<evidence type="ECO:0000256" key="4">
    <source>
        <dbReference type="SAM" id="Coils"/>
    </source>
</evidence>
<proteinExistence type="predicted"/>
<dbReference type="KEGG" id="cts:Ctha_2057"/>
<keyword evidence="7" id="KW-1185">Reference proteome</keyword>
<keyword evidence="6" id="KW-0808">Transferase</keyword>
<keyword evidence="6" id="KW-0723">Serine/threonine-protein kinase</keyword>
<dbReference type="InterPro" id="IPR043128">
    <property type="entry name" value="Rev_trsase/Diguanyl_cyclase"/>
</dbReference>
<dbReference type="InterPro" id="IPR019734">
    <property type="entry name" value="TPR_rpt"/>
</dbReference>
<dbReference type="SUPFAM" id="SSF55073">
    <property type="entry name" value="Nucleotide cyclase"/>
    <property type="match status" value="1"/>
</dbReference>
<dbReference type="eggNOG" id="COG3706">
    <property type="taxonomic scope" value="Bacteria"/>
</dbReference>
<protein>
    <recommendedName>
        <fullName evidence="1">diguanylate cyclase</fullName>
        <ecNumber evidence="1">2.7.7.65</ecNumber>
    </recommendedName>
</protein>
<dbReference type="OrthoDB" id="1355702at2"/>
<dbReference type="InterPro" id="IPR011990">
    <property type="entry name" value="TPR-like_helical_dom_sf"/>
</dbReference>